<dbReference type="EMBL" id="CP066831">
    <property type="protein sequence ID" value="QQM47347.1"/>
    <property type="molecule type" value="Genomic_DNA"/>
</dbReference>
<dbReference type="Proteomes" id="UP000595636">
    <property type="component" value="Chromosome"/>
</dbReference>
<evidence type="ECO:0000313" key="1">
    <source>
        <dbReference type="EMBL" id="QQM47347.1"/>
    </source>
</evidence>
<dbReference type="AlphaFoldDB" id="A0A7T7L6G0"/>
<accession>A0A7T7L6G0</accession>
<reference evidence="1 2" key="1">
    <citation type="submission" date="2020-12" db="EMBL/GenBank/DDBJ databases">
        <title>A novel species.</title>
        <authorList>
            <person name="Li K."/>
        </authorList>
    </citation>
    <scope>NUCLEOTIDE SEQUENCE [LARGE SCALE GENOMIC DNA]</scope>
    <source>
        <strain evidence="1 2">ZYC-3</strain>
    </source>
</reference>
<keyword evidence="2" id="KW-1185">Reference proteome</keyword>
<sequence length="68" mass="7652">MDAQFDPGSGFTRAALYLMWIYKYGRYDPASIRTEAKNLTATLKDRFSAHPTSANPQVKALLAELWNA</sequence>
<gene>
    <name evidence="1" type="ORF">JEQ17_47320</name>
</gene>
<name>A0A7T7L6G0_9ACTN</name>
<dbReference type="KEGG" id="slf:JEQ17_47320"/>
<organism evidence="1 2">
    <name type="scientific">Streptomyces liliifuscus</name>
    <dbReference type="NCBI Taxonomy" id="2797636"/>
    <lineage>
        <taxon>Bacteria</taxon>
        <taxon>Bacillati</taxon>
        <taxon>Actinomycetota</taxon>
        <taxon>Actinomycetes</taxon>
        <taxon>Kitasatosporales</taxon>
        <taxon>Streptomycetaceae</taxon>
        <taxon>Streptomyces</taxon>
    </lineage>
</organism>
<protein>
    <submittedName>
        <fullName evidence="1">Uncharacterized protein</fullName>
    </submittedName>
</protein>
<dbReference type="RefSeq" id="WP_200402126.1">
    <property type="nucleotide sequence ID" value="NZ_CP066831.1"/>
</dbReference>
<evidence type="ECO:0000313" key="2">
    <source>
        <dbReference type="Proteomes" id="UP000595636"/>
    </source>
</evidence>
<proteinExistence type="predicted"/>